<dbReference type="EMBL" id="CABVQI010000020">
    <property type="protein sequence ID" value="VWD22659.1"/>
    <property type="molecule type" value="Genomic_DNA"/>
</dbReference>
<accession>A0A6P2YUB5</accession>
<sequence>MSTPIPIESFSRQLAMNSPPDLFYDDMASSYHLIFDDWEKAIDRQGDVLARLLLPPDETGEILDCACGIGTQALGLARAGYDIEGTDLSKLAIERASREAVARGLHIPFRVDDMRSLATCEARQYGAVIAFDNAIPHLDSDDDVAQALAAMHRSLKPGGRLLVSLRDYGKLMVERPGITPPAMFMDNGLRRIVHQVWDWHDDRRYTVHLYITHATSDGHWQSKHFAGRYRGITPDDLAAHMRGARFEHVRVLSPDTTGYYQPIVVATAA</sequence>
<reference evidence="3 4" key="1">
    <citation type="submission" date="2019-09" db="EMBL/GenBank/DDBJ databases">
        <authorList>
            <person name="Depoorter E."/>
        </authorList>
    </citation>
    <scope>NUCLEOTIDE SEQUENCE [LARGE SCALE GENOMIC DNA]</scope>
    <source>
        <strain evidence="3">R-18112</strain>
    </source>
</reference>
<feature type="domain" description="Methyltransferase" evidence="2">
    <location>
        <begin position="62"/>
        <end position="159"/>
    </location>
</feature>
<dbReference type="InterPro" id="IPR029063">
    <property type="entry name" value="SAM-dependent_MTases_sf"/>
</dbReference>
<dbReference type="CDD" id="cd02440">
    <property type="entry name" value="AdoMet_MTases"/>
    <property type="match status" value="1"/>
</dbReference>
<name>A0A6P2YUB5_BURL3</name>
<evidence type="ECO:0000259" key="2">
    <source>
        <dbReference type="Pfam" id="PF13649"/>
    </source>
</evidence>
<keyword evidence="1 3" id="KW-0808">Transferase</keyword>
<dbReference type="RefSeq" id="WP_175046157.1">
    <property type="nucleotide sequence ID" value="NZ_CABVQI010000020.1"/>
</dbReference>
<dbReference type="SUPFAM" id="SSF53335">
    <property type="entry name" value="S-adenosyl-L-methionine-dependent methyltransferases"/>
    <property type="match status" value="1"/>
</dbReference>
<evidence type="ECO:0000256" key="1">
    <source>
        <dbReference type="ARBA" id="ARBA00022679"/>
    </source>
</evidence>
<protein>
    <submittedName>
        <fullName evidence="3">SAM-dependent methyltransferase</fullName>
    </submittedName>
</protein>
<dbReference type="PANTHER" id="PTHR43861">
    <property type="entry name" value="TRANS-ACONITATE 2-METHYLTRANSFERASE-RELATED"/>
    <property type="match status" value="1"/>
</dbReference>
<dbReference type="Pfam" id="PF13649">
    <property type="entry name" value="Methyltransf_25"/>
    <property type="match status" value="1"/>
</dbReference>
<dbReference type="GO" id="GO:0008168">
    <property type="term" value="F:methyltransferase activity"/>
    <property type="evidence" value="ECO:0007669"/>
    <property type="project" value="UniProtKB-KW"/>
</dbReference>
<keyword evidence="3" id="KW-0489">Methyltransferase</keyword>
<dbReference type="GO" id="GO:0032259">
    <property type="term" value="P:methylation"/>
    <property type="evidence" value="ECO:0007669"/>
    <property type="project" value="UniProtKB-KW"/>
</dbReference>
<gene>
    <name evidence="3" type="ORF">BLA18112_05467</name>
</gene>
<dbReference type="InterPro" id="IPR041698">
    <property type="entry name" value="Methyltransf_25"/>
</dbReference>
<dbReference type="Gene3D" id="3.40.50.150">
    <property type="entry name" value="Vaccinia Virus protein VP39"/>
    <property type="match status" value="1"/>
</dbReference>
<evidence type="ECO:0000313" key="3">
    <source>
        <dbReference type="EMBL" id="VWD22659.1"/>
    </source>
</evidence>
<organism evidence="3 4">
    <name type="scientific">Burkholderia lata (strain ATCC 17760 / DSM 23089 / LMG 22485 / NCIMB 9086 / R18194 / 383)</name>
    <dbReference type="NCBI Taxonomy" id="482957"/>
    <lineage>
        <taxon>Bacteria</taxon>
        <taxon>Pseudomonadati</taxon>
        <taxon>Pseudomonadota</taxon>
        <taxon>Betaproteobacteria</taxon>
        <taxon>Burkholderiales</taxon>
        <taxon>Burkholderiaceae</taxon>
        <taxon>Burkholderia</taxon>
        <taxon>Burkholderia cepacia complex</taxon>
    </lineage>
</organism>
<proteinExistence type="predicted"/>
<evidence type="ECO:0000313" key="4">
    <source>
        <dbReference type="Proteomes" id="UP000494274"/>
    </source>
</evidence>
<dbReference type="AlphaFoldDB" id="A0A6P2YUB5"/>
<dbReference type="Proteomes" id="UP000494274">
    <property type="component" value="Unassembled WGS sequence"/>
</dbReference>